<protein>
    <submittedName>
        <fullName evidence="8">Uncharacterized membrane protein YjfL (UPF0719 family)</fullName>
    </submittedName>
</protein>
<reference evidence="8 9" key="1">
    <citation type="submission" date="2018-11" db="EMBL/GenBank/DDBJ databases">
        <title>Sequencing the genomes of 1000 actinobacteria strains.</title>
        <authorList>
            <person name="Klenk H.-P."/>
        </authorList>
    </citation>
    <scope>NUCLEOTIDE SEQUENCE [LARGE SCALE GENOMIC DNA]</scope>
    <source>
        <strain evidence="8 9">DSM 44254</strain>
    </source>
</reference>
<keyword evidence="9" id="KW-1185">Reference proteome</keyword>
<comment type="similarity">
    <text evidence="2">Belongs to the UPF0719 family.</text>
</comment>
<dbReference type="EMBL" id="RJKE01000001">
    <property type="protein sequence ID" value="ROO82901.1"/>
    <property type="molecule type" value="Genomic_DNA"/>
</dbReference>
<evidence type="ECO:0000256" key="2">
    <source>
        <dbReference type="ARBA" id="ARBA00005779"/>
    </source>
</evidence>
<feature type="transmembrane region" description="Helical" evidence="7">
    <location>
        <begin position="83"/>
        <end position="104"/>
    </location>
</feature>
<evidence type="ECO:0000256" key="1">
    <source>
        <dbReference type="ARBA" id="ARBA00004651"/>
    </source>
</evidence>
<dbReference type="InterPro" id="IPR007140">
    <property type="entry name" value="DUF350"/>
</dbReference>
<keyword evidence="4 7" id="KW-0812">Transmembrane</keyword>
<dbReference type="OrthoDB" id="5191770at2"/>
<dbReference type="RefSeq" id="WP_123661864.1">
    <property type="nucleotide sequence ID" value="NZ_RJKE01000001.1"/>
</dbReference>
<name>A0A3N1CNK6_9ACTN</name>
<evidence type="ECO:0000256" key="7">
    <source>
        <dbReference type="SAM" id="Phobius"/>
    </source>
</evidence>
<keyword evidence="3" id="KW-1003">Cell membrane</keyword>
<evidence type="ECO:0000313" key="9">
    <source>
        <dbReference type="Proteomes" id="UP000272400"/>
    </source>
</evidence>
<sequence>MFDDMFSEALATLAYGGVGIALLALGFLVVDLLTPGHLGKIIWTEGGKGGAVVLAAKLLGLGAIITTAIVVSEDGLTDGLLSTVVYALLGIVLSVVAFFILDAITPGKLGETLLSGGSSPHASAWVVAATDLATAAIVCASIS</sequence>
<dbReference type="Pfam" id="PF03994">
    <property type="entry name" value="DUF350"/>
    <property type="match status" value="1"/>
</dbReference>
<evidence type="ECO:0000256" key="4">
    <source>
        <dbReference type="ARBA" id="ARBA00022692"/>
    </source>
</evidence>
<evidence type="ECO:0000256" key="3">
    <source>
        <dbReference type="ARBA" id="ARBA00022475"/>
    </source>
</evidence>
<keyword evidence="5 7" id="KW-1133">Transmembrane helix</keyword>
<feature type="transmembrane region" description="Helical" evidence="7">
    <location>
        <begin position="124"/>
        <end position="142"/>
    </location>
</feature>
<accession>A0A3N1CNK6</accession>
<evidence type="ECO:0000256" key="5">
    <source>
        <dbReference type="ARBA" id="ARBA00022989"/>
    </source>
</evidence>
<comment type="subcellular location">
    <subcellularLocation>
        <location evidence="1">Cell membrane</location>
        <topology evidence="1">Multi-pass membrane protein</topology>
    </subcellularLocation>
</comment>
<dbReference type="Proteomes" id="UP000272400">
    <property type="component" value="Unassembled WGS sequence"/>
</dbReference>
<gene>
    <name evidence="8" type="ORF">EDD29_0386</name>
</gene>
<feature type="transmembrane region" description="Helical" evidence="7">
    <location>
        <begin position="50"/>
        <end position="71"/>
    </location>
</feature>
<comment type="caution">
    <text evidence="8">The sequence shown here is derived from an EMBL/GenBank/DDBJ whole genome shotgun (WGS) entry which is preliminary data.</text>
</comment>
<dbReference type="AlphaFoldDB" id="A0A3N1CNK6"/>
<dbReference type="GO" id="GO:0005886">
    <property type="term" value="C:plasma membrane"/>
    <property type="evidence" value="ECO:0007669"/>
    <property type="project" value="UniProtKB-SubCell"/>
</dbReference>
<organism evidence="8 9">
    <name type="scientific">Actinocorallia herbida</name>
    <dbReference type="NCBI Taxonomy" id="58109"/>
    <lineage>
        <taxon>Bacteria</taxon>
        <taxon>Bacillati</taxon>
        <taxon>Actinomycetota</taxon>
        <taxon>Actinomycetes</taxon>
        <taxon>Streptosporangiales</taxon>
        <taxon>Thermomonosporaceae</taxon>
        <taxon>Actinocorallia</taxon>
    </lineage>
</organism>
<evidence type="ECO:0000256" key="6">
    <source>
        <dbReference type="ARBA" id="ARBA00023136"/>
    </source>
</evidence>
<keyword evidence="6 7" id="KW-0472">Membrane</keyword>
<evidence type="ECO:0000313" key="8">
    <source>
        <dbReference type="EMBL" id="ROO82901.1"/>
    </source>
</evidence>
<feature type="transmembrane region" description="Helical" evidence="7">
    <location>
        <begin position="12"/>
        <end position="30"/>
    </location>
</feature>
<proteinExistence type="inferred from homology"/>